<evidence type="ECO:0000313" key="3">
    <source>
        <dbReference type="EMBL" id="VTP07016.1"/>
    </source>
</evidence>
<dbReference type="GeneID" id="93459392"/>
<dbReference type="Pfam" id="PF00561">
    <property type="entry name" value="Abhydrolase_1"/>
    <property type="match status" value="1"/>
</dbReference>
<keyword evidence="1 3" id="KW-0560">Oxidoreductase</keyword>
<dbReference type="PANTHER" id="PTHR43433">
    <property type="entry name" value="HYDROLASE, ALPHA/BETA FOLD FAMILY PROTEIN"/>
    <property type="match status" value="1"/>
</dbReference>
<comment type="similarity">
    <text evidence="2">Belongs to the AB hydrolase superfamily. Bacterial non-heme haloperoxidase / perhydrolase family.</text>
</comment>
<dbReference type="PRINTS" id="PR00111">
    <property type="entry name" value="ABHYDROLASE"/>
</dbReference>
<dbReference type="InterPro" id="IPR000639">
    <property type="entry name" value="Epox_hydrolase-like"/>
</dbReference>
<dbReference type="KEGG" id="msh:LI98_23285"/>
<evidence type="ECO:0000256" key="1">
    <source>
        <dbReference type="ARBA" id="ARBA00022559"/>
    </source>
</evidence>
<proteinExistence type="inferred from homology"/>
<dbReference type="RefSeq" id="WP_011730025.1">
    <property type="nucleotide sequence ID" value="NZ_CP009495.1"/>
</dbReference>
<dbReference type="Gene3D" id="3.40.50.1820">
    <property type="entry name" value="alpha/beta hydrolase"/>
    <property type="match status" value="1"/>
</dbReference>
<protein>
    <submittedName>
        <fullName evidence="3">Non-heme chloroperoxidase</fullName>
    </submittedName>
</protein>
<dbReference type="InterPro" id="IPR029058">
    <property type="entry name" value="AB_hydrolase_fold"/>
</dbReference>
<dbReference type="SUPFAM" id="SSF53474">
    <property type="entry name" value="alpha/beta-Hydrolases"/>
    <property type="match status" value="1"/>
</dbReference>
<dbReference type="InterPro" id="IPR000073">
    <property type="entry name" value="AB_hydrolase_1"/>
</dbReference>
<dbReference type="OMA" id="DNRSQFY"/>
<name>A0A653FD81_MYCSM</name>
<accession>A0A653FD81</accession>
<reference evidence="3" key="1">
    <citation type="submission" date="2019-05" db="EMBL/GenBank/DDBJ databases">
        <authorList>
            <person name="Naeem R."/>
            <person name="Antony C."/>
            <person name="Guan Q."/>
        </authorList>
    </citation>
    <scope>NUCLEOTIDE SEQUENCE</scope>
    <source>
        <strain evidence="3">1</strain>
    </source>
</reference>
<dbReference type="KEGG" id="msn:LI99_23280"/>
<sequence>MAAITAYRGLLRSIELHVEDTGGAGRPVVLVHGWPLTGESWGAQVEALTAAGHRVITYDRRGFGRSDTSLVGYTYEALSDDLAAVLDELDVRDATLVGFSMGTGEVAAYCARKGTERLRSVVLAAPVTPYMLNTADNPEGPLSKTQAAQMAAALTTNSDAFYREMMTGVFSADGVLTISEDALQQVLDMCGQASKNAALACMAAFSNTDFREDLPRVTVPALVIHGDADATTPLQNCGERTHAALPNSRLHVISGGPHGIPVSHTEEFNRVLLDFLAEDLAAAR</sequence>
<gene>
    <name evidence="3" type="primary">cpo_1</name>
    <name evidence="3" type="ORF">BIN_B_01331</name>
</gene>
<organism evidence="3">
    <name type="scientific">Mycolicibacterium smegmatis</name>
    <name type="common">Mycobacterium smegmatis</name>
    <dbReference type="NCBI Taxonomy" id="1772"/>
    <lineage>
        <taxon>Bacteria</taxon>
        <taxon>Bacillati</taxon>
        <taxon>Actinomycetota</taxon>
        <taxon>Actinomycetes</taxon>
        <taxon>Mycobacteriales</taxon>
        <taxon>Mycobacteriaceae</taxon>
        <taxon>Mycolicibacterium</taxon>
    </lineage>
</organism>
<dbReference type="GO" id="GO:0004601">
    <property type="term" value="F:peroxidase activity"/>
    <property type="evidence" value="ECO:0007669"/>
    <property type="project" value="UniProtKB-KW"/>
</dbReference>
<dbReference type="PRINTS" id="PR00412">
    <property type="entry name" value="EPOXHYDRLASE"/>
</dbReference>
<dbReference type="EMBL" id="LR589631">
    <property type="protein sequence ID" value="VTP07016.1"/>
    <property type="molecule type" value="Genomic_DNA"/>
</dbReference>
<evidence type="ECO:0000256" key="2">
    <source>
        <dbReference type="ARBA" id="ARBA00038128"/>
    </source>
</evidence>
<dbReference type="PANTHER" id="PTHR43433:SF4">
    <property type="entry name" value="NON-HEME CHLOROPEROXIDASE-RELATED"/>
    <property type="match status" value="1"/>
</dbReference>
<dbReference type="InterPro" id="IPR050471">
    <property type="entry name" value="AB_hydrolase"/>
</dbReference>
<dbReference type="AlphaFoldDB" id="A0A653FD81"/>
<keyword evidence="1 3" id="KW-0575">Peroxidase</keyword>
<dbReference type="FunFam" id="3.40.50.1820:FF:000205">
    <property type="entry name" value="Non-haem bromoperoxidase BPO-A2"/>
    <property type="match status" value="1"/>
</dbReference>